<accession>A0A2G9S470</accession>
<organism evidence="2 3">
    <name type="scientific">Aquarana catesbeiana</name>
    <name type="common">American bullfrog</name>
    <name type="synonym">Rana catesbeiana</name>
    <dbReference type="NCBI Taxonomy" id="8400"/>
    <lineage>
        <taxon>Eukaryota</taxon>
        <taxon>Metazoa</taxon>
        <taxon>Chordata</taxon>
        <taxon>Craniata</taxon>
        <taxon>Vertebrata</taxon>
        <taxon>Euteleostomi</taxon>
        <taxon>Amphibia</taxon>
        <taxon>Batrachia</taxon>
        <taxon>Anura</taxon>
        <taxon>Neobatrachia</taxon>
        <taxon>Ranoidea</taxon>
        <taxon>Ranidae</taxon>
        <taxon>Aquarana</taxon>
    </lineage>
</organism>
<gene>
    <name evidence="2" type="ORF">AB205_0004430</name>
</gene>
<name>A0A2G9S470_AQUCT</name>
<dbReference type="AlphaFoldDB" id="A0A2G9S470"/>
<proteinExistence type="predicted"/>
<reference evidence="3" key="1">
    <citation type="journal article" date="2017" name="Nat. Commun.">
        <title>The North American bullfrog draft genome provides insight into hormonal regulation of long noncoding RNA.</title>
        <authorList>
            <person name="Hammond S.A."/>
            <person name="Warren R.L."/>
            <person name="Vandervalk B.P."/>
            <person name="Kucuk E."/>
            <person name="Khan H."/>
            <person name="Gibb E.A."/>
            <person name="Pandoh P."/>
            <person name="Kirk H."/>
            <person name="Zhao Y."/>
            <person name="Jones M."/>
            <person name="Mungall A.J."/>
            <person name="Coope R."/>
            <person name="Pleasance S."/>
            <person name="Moore R.A."/>
            <person name="Holt R.A."/>
            <person name="Round J.M."/>
            <person name="Ohora S."/>
            <person name="Walle B.V."/>
            <person name="Veldhoen N."/>
            <person name="Helbing C.C."/>
            <person name="Birol I."/>
        </authorList>
    </citation>
    <scope>NUCLEOTIDE SEQUENCE [LARGE SCALE GENOMIC DNA]</scope>
</reference>
<dbReference type="Proteomes" id="UP000228934">
    <property type="component" value="Unassembled WGS sequence"/>
</dbReference>
<keyword evidence="3" id="KW-1185">Reference proteome</keyword>
<evidence type="ECO:0000256" key="1">
    <source>
        <dbReference type="SAM" id="Phobius"/>
    </source>
</evidence>
<evidence type="ECO:0000313" key="2">
    <source>
        <dbReference type="EMBL" id="PIO34932.1"/>
    </source>
</evidence>
<keyword evidence="1" id="KW-0812">Transmembrane</keyword>
<protein>
    <submittedName>
        <fullName evidence="2">Uncharacterized protein</fullName>
    </submittedName>
</protein>
<evidence type="ECO:0000313" key="3">
    <source>
        <dbReference type="Proteomes" id="UP000228934"/>
    </source>
</evidence>
<sequence length="69" mass="8378">MASIRDFLFIHTQEIFKPPFNKLHFRRQSDDLSIYSVFNKRSHCDPEYCLFNGYLLLLLLLWIFCYVSL</sequence>
<keyword evidence="1" id="KW-0472">Membrane</keyword>
<dbReference type="OrthoDB" id="9874312at2759"/>
<dbReference type="EMBL" id="KV928303">
    <property type="protein sequence ID" value="PIO34932.1"/>
    <property type="molecule type" value="Genomic_DNA"/>
</dbReference>
<keyword evidence="1" id="KW-1133">Transmembrane helix</keyword>
<feature type="transmembrane region" description="Helical" evidence="1">
    <location>
        <begin position="48"/>
        <end position="67"/>
    </location>
</feature>